<evidence type="ECO:0000313" key="2">
    <source>
        <dbReference type="Proteomes" id="UP000708208"/>
    </source>
</evidence>
<name>A0A8J2KS53_9HEXA</name>
<evidence type="ECO:0000313" key="1">
    <source>
        <dbReference type="EMBL" id="CAG7818492.1"/>
    </source>
</evidence>
<comment type="caution">
    <text evidence="1">The sequence shown here is derived from an EMBL/GenBank/DDBJ whole genome shotgun (WGS) entry which is preliminary data.</text>
</comment>
<dbReference type="AlphaFoldDB" id="A0A8J2KS53"/>
<sequence length="43" mass="4999">CFVRFNVYTQPLLLKAQAASAFCIEEPDPDWTSEQRVWKTGDH</sequence>
<reference evidence="1" key="1">
    <citation type="submission" date="2021-06" db="EMBL/GenBank/DDBJ databases">
        <authorList>
            <person name="Hodson N. C."/>
            <person name="Mongue J. A."/>
            <person name="Jaron S. K."/>
        </authorList>
    </citation>
    <scope>NUCLEOTIDE SEQUENCE</scope>
</reference>
<accession>A0A8J2KS53</accession>
<keyword evidence="2" id="KW-1185">Reference proteome</keyword>
<gene>
    <name evidence="1" type="ORF">AFUS01_LOCUS28993</name>
</gene>
<proteinExistence type="predicted"/>
<organism evidence="1 2">
    <name type="scientific">Allacma fusca</name>
    <dbReference type="NCBI Taxonomy" id="39272"/>
    <lineage>
        <taxon>Eukaryota</taxon>
        <taxon>Metazoa</taxon>
        <taxon>Ecdysozoa</taxon>
        <taxon>Arthropoda</taxon>
        <taxon>Hexapoda</taxon>
        <taxon>Collembola</taxon>
        <taxon>Symphypleona</taxon>
        <taxon>Sminthuridae</taxon>
        <taxon>Allacma</taxon>
    </lineage>
</organism>
<protein>
    <submittedName>
        <fullName evidence="1">Uncharacterized protein</fullName>
    </submittedName>
</protein>
<feature type="non-terminal residue" evidence="1">
    <location>
        <position position="1"/>
    </location>
</feature>
<dbReference type="Proteomes" id="UP000708208">
    <property type="component" value="Unassembled WGS sequence"/>
</dbReference>
<dbReference type="EMBL" id="CAJVCH010422016">
    <property type="protein sequence ID" value="CAG7818492.1"/>
    <property type="molecule type" value="Genomic_DNA"/>
</dbReference>